<proteinExistence type="predicted"/>
<evidence type="ECO:0000313" key="2">
    <source>
        <dbReference type="EMBL" id="GBM94204.1"/>
    </source>
</evidence>
<evidence type="ECO:0000256" key="1">
    <source>
        <dbReference type="SAM" id="MobiDB-lite"/>
    </source>
</evidence>
<name>A0A4Y2JW30_ARAVE</name>
<dbReference type="EMBL" id="BGPR01003947">
    <property type="protein sequence ID" value="GBM94204.1"/>
    <property type="molecule type" value="Genomic_DNA"/>
</dbReference>
<feature type="compositionally biased region" description="Basic and acidic residues" evidence="1">
    <location>
        <begin position="35"/>
        <end position="44"/>
    </location>
</feature>
<evidence type="ECO:0008006" key="4">
    <source>
        <dbReference type="Google" id="ProtNLM"/>
    </source>
</evidence>
<gene>
    <name evidence="2" type="ORF">AVEN_55754_1</name>
</gene>
<comment type="caution">
    <text evidence="2">The sequence shown here is derived from an EMBL/GenBank/DDBJ whole genome shotgun (WGS) entry which is preliminary data.</text>
</comment>
<accession>A0A4Y2JW30</accession>
<protein>
    <recommendedName>
        <fullName evidence="4">DUF4817 domain-containing protein</fullName>
    </recommendedName>
</protein>
<organism evidence="2 3">
    <name type="scientific">Araneus ventricosus</name>
    <name type="common">Orbweaver spider</name>
    <name type="synonym">Epeira ventricosa</name>
    <dbReference type="NCBI Taxonomy" id="182803"/>
    <lineage>
        <taxon>Eukaryota</taxon>
        <taxon>Metazoa</taxon>
        <taxon>Ecdysozoa</taxon>
        <taxon>Arthropoda</taxon>
        <taxon>Chelicerata</taxon>
        <taxon>Arachnida</taxon>
        <taxon>Araneae</taxon>
        <taxon>Araneomorphae</taxon>
        <taxon>Entelegynae</taxon>
        <taxon>Araneoidea</taxon>
        <taxon>Araneidae</taxon>
        <taxon>Araneus</taxon>
    </lineage>
</organism>
<keyword evidence="3" id="KW-1185">Reference proteome</keyword>
<evidence type="ECO:0000313" key="3">
    <source>
        <dbReference type="Proteomes" id="UP000499080"/>
    </source>
</evidence>
<dbReference type="AlphaFoldDB" id="A0A4Y2JW30"/>
<sequence>MATVQQKARLWFGESKSFVRVQRHFRSPTRLKPGPFDRKRHELDSPNLGGRLPPHTCYNLPLRRMEMRCGLQG</sequence>
<feature type="region of interest" description="Disordered" evidence="1">
    <location>
        <begin position="29"/>
        <end position="50"/>
    </location>
</feature>
<dbReference type="Proteomes" id="UP000499080">
    <property type="component" value="Unassembled WGS sequence"/>
</dbReference>
<reference evidence="2 3" key="1">
    <citation type="journal article" date="2019" name="Sci. Rep.">
        <title>Orb-weaving spider Araneus ventricosus genome elucidates the spidroin gene catalogue.</title>
        <authorList>
            <person name="Kono N."/>
            <person name="Nakamura H."/>
            <person name="Ohtoshi R."/>
            <person name="Moran D.A.P."/>
            <person name="Shinohara A."/>
            <person name="Yoshida Y."/>
            <person name="Fujiwara M."/>
            <person name="Mori M."/>
            <person name="Tomita M."/>
            <person name="Arakawa K."/>
        </authorList>
    </citation>
    <scope>NUCLEOTIDE SEQUENCE [LARGE SCALE GENOMIC DNA]</scope>
</reference>